<name>A0A4D6XK75_PSEPU</name>
<proteinExistence type="predicted"/>
<dbReference type="RefSeq" id="WP_136915380.1">
    <property type="nucleotide sequence ID" value="NZ_CP039371.1"/>
</dbReference>
<organism evidence="1 2">
    <name type="scientific">Pseudomonas putida</name>
    <name type="common">Arthrobacter siderocapsulatus</name>
    <dbReference type="NCBI Taxonomy" id="303"/>
    <lineage>
        <taxon>Bacteria</taxon>
        <taxon>Pseudomonadati</taxon>
        <taxon>Pseudomonadota</taxon>
        <taxon>Gammaproteobacteria</taxon>
        <taxon>Pseudomonadales</taxon>
        <taxon>Pseudomonadaceae</taxon>
        <taxon>Pseudomonas</taxon>
    </lineage>
</organism>
<dbReference type="Proteomes" id="UP000298551">
    <property type="component" value="Chromosome"/>
</dbReference>
<gene>
    <name evidence="1" type="ORF">E6B08_18475</name>
</gene>
<accession>A0A4D6XK75</accession>
<dbReference type="Pfam" id="PF11275">
    <property type="entry name" value="DUF3077"/>
    <property type="match status" value="1"/>
</dbReference>
<dbReference type="AlphaFoldDB" id="A0A4D6XK75"/>
<evidence type="ECO:0000313" key="1">
    <source>
        <dbReference type="EMBL" id="QCI13235.1"/>
    </source>
</evidence>
<evidence type="ECO:0000313" key="2">
    <source>
        <dbReference type="Proteomes" id="UP000298551"/>
    </source>
</evidence>
<dbReference type="OrthoDB" id="6910267at2"/>
<reference evidence="2" key="1">
    <citation type="submission" date="2019-04" db="EMBL/GenBank/DDBJ databases">
        <title>Genome sequence of Pseudomonas putida 1290, an auxin catabolizing strain.</title>
        <authorList>
            <person name="Laird T.S."/>
            <person name="Leveau J.H.J."/>
        </authorList>
    </citation>
    <scope>NUCLEOTIDE SEQUENCE [LARGE SCALE GENOMIC DNA]</scope>
    <source>
        <strain evidence="2">1290</strain>
    </source>
</reference>
<protein>
    <submittedName>
        <fullName evidence="1">DUF3077 domain-containing protein</fullName>
    </submittedName>
</protein>
<dbReference type="InterPro" id="IPR021427">
    <property type="entry name" value="DUF3077"/>
</dbReference>
<dbReference type="EMBL" id="CP039371">
    <property type="protein sequence ID" value="QCI13235.1"/>
    <property type="molecule type" value="Genomic_DNA"/>
</dbReference>
<sequence length="104" mass="11808">MPCKPSRVPPVLDQNLRPSYSRAQPLFSVSPGITLQYASTEARKLMDCARYLDQTAVMSDDKQMKAAAHHVLDMVKVLLEEIEQGMLPSRLRAEFYAPDKRDRS</sequence>